<gene>
    <name evidence="2" type="ORF">IRJ16_08855</name>
</gene>
<dbReference type="SUPFAM" id="SSF52833">
    <property type="entry name" value="Thioredoxin-like"/>
    <property type="match status" value="1"/>
</dbReference>
<dbReference type="AlphaFoldDB" id="A0A929L013"/>
<protein>
    <submittedName>
        <fullName evidence="2">AhpC/TSA family protein</fullName>
    </submittedName>
</protein>
<evidence type="ECO:0000259" key="1">
    <source>
        <dbReference type="Pfam" id="PF20029"/>
    </source>
</evidence>
<proteinExistence type="predicted"/>
<sequence length="198" mass="22407">MKKTLVSVWLLLLIGVVGGIFWYAEFRYQLPTPVPEGYVAVKPGTMVQLPQSVAHTAGKPLFLHFFNPDCPCSRFNIKQFKELVQGYGDKVDFRIVVLTTKKYSADDIRDKFDLDLPISFDQKLADLCGVYSTPQVALLDAGEQLYYRGNYNRSRYCTDKETGYARIALEGLMAKKQDIKFNKYALTAYGCSLPGCEK</sequence>
<dbReference type="EMBL" id="JADFFL010000003">
    <property type="protein sequence ID" value="MBE9661994.1"/>
    <property type="molecule type" value="Genomic_DNA"/>
</dbReference>
<keyword evidence="3" id="KW-1185">Reference proteome</keyword>
<dbReference type="InterPro" id="IPR036249">
    <property type="entry name" value="Thioredoxin-like_sf"/>
</dbReference>
<organism evidence="2 3">
    <name type="scientific">Mucilaginibacter myungsuensis</name>
    <dbReference type="NCBI Taxonomy" id="649104"/>
    <lineage>
        <taxon>Bacteria</taxon>
        <taxon>Pseudomonadati</taxon>
        <taxon>Bacteroidota</taxon>
        <taxon>Sphingobacteriia</taxon>
        <taxon>Sphingobacteriales</taxon>
        <taxon>Sphingobacteriaceae</taxon>
        <taxon>Mucilaginibacter</taxon>
    </lineage>
</organism>
<accession>A0A929L013</accession>
<comment type="caution">
    <text evidence="2">The sequence shown here is derived from an EMBL/GenBank/DDBJ whole genome shotgun (WGS) entry which is preliminary data.</text>
</comment>
<evidence type="ECO:0000313" key="2">
    <source>
        <dbReference type="EMBL" id="MBE9661994.1"/>
    </source>
</evidence>
<dbReference type="Proteomes" id="UP000622475">
    <property type="component" value="Unassembled WGS sequence"/>
</dbReference>
<dbReference type="Pfam" id="PF20029">
    <property type="entry name" value="DUF6436"/>
    <property type="match status" value="1"/>
</dbReference>
<evidence type="ECO:0000313" key="3">
    <source>
        <dbReference type="Proteomes" id="UP000622475"/>
    </source>
</evidence>
<name>A0A929L013_9SPHI</name>
<reference evidence="2" key="1">
    <citation type="submission" date="2020-10" db="EMBL/GenBank/DDBJ databases">
        <title>Mucilaginibacter mali sp. nov., isolated from rhizosphere soil of apple orchard.</title>
        <authorList>
            <person name="Lee J.-S."/>
            <person name="Kim H.S."/>
            <person name="Kim J.-S."/>
        </authorList>
    </citation>
    <scope>NUCLEOTIDE SEQUENCE</scope>
    <source>
        <strain evidence="2">KCTC 22746</strain>
    </source>
</reference>
<feature type="domain" description="DUF6436" evidence="1">
    <location>
        <begin position="47"/>
        <end position="182"/>
    </location>
</feature>
<dbReference type="RefSeq" id="WP_194111192.1">
    <property type="nucleotide sequence ID" value="NZ_JADFFL010000003.1"/>
</dbReference>
<dbReference type="InterPro" id="IPR045494">
    <property type="entry name" value="DUF6436"/>
</dbReference>
<dbReference type="Gene3D" id="3.40.30.10">
    <property type="entry name" value="Glutaredoxin"/>
    <property type="match status" value="1"/>
</dbReference>